<evidence type="ECO:0000313" key="7">
    <source>
        <dbReference type="EMBL" id="SFN82028.1"/>
    </source>
</evidence>
<dbReference type="GO" id="GO:0030288">
    <property type="term" value="C:outer membrane-bounded periplasmic space"/>
    <property type="evidence" value="ECO:0007669"/>
    <property type="project" value="TreeGrafter"/>
</dbReference>
<keyword evidence="3" id="KW-0813">Transport</keyword>
<evidence type="ECO:0000256" key="2">
    <source>
        <dbReference type="ARBA" id="ARBA00005695"/>
    </source>
</evidence>
<dbReference type="STRING" id="655353.SAMN04488056_102117"/>
<dbReference type="Gene3D" id="3.90.76.10">
    <property type="entry name" value="Dipeptide-binding Protein, Domain 1"/>
    <property type="match status" value="1"/>
</dbReference>
<dbReference type="InterPro" id="IPR039424">
    <property type="entry name" value="SBP_5"/>
</dbReference>
<evidence type="ECO:0000259" key="6">
    <source>
        <dbReference type="Pfam" id="PF00496"/>
    </source>
</evidence>
<dbReference type="Gene3D" id="3.10.105.10">
    <property type="entry name" value="Dipeptide-binding Protein, Domain 3"/>
    <property type="match status" value="1"/>
</dbReference>
<dbReference type="GO" id="GO:1904680">
    <property type="term" value="F:peptide transmembrane transporter activity"/>
    <property type="evidence" value="ECO:0007669"/>
    <property type="project" value="TreeGrafter"/>
</dbReference>
<evidence type="ECO:0000313" key="8">
    <source>
        <dbReference type="Proteomes" id="UP000199236"/>
    </source>
</evidence>
<dbReference type="PANTHER" id="PTHR30290">
    <property type="entry name" value="PERIPLASMIC BINDING COMPONENT OF ABC TRANSPORTER"/>
    <property type="match status" value="1"/>
</dbReference>
<dbReference type="PANTHER" id="PTHR30290:SF10">
    <property type="entry name" value="PERIPLASMIC OLIGOPEPTIDE-BINDING PROTEIN-RELATED"/>
    <property type="match status" value="1"/>
</dbReference>
<dbReference type="Pfam" id="PF00496">
    <property type="entry name" value="SBP_bac_5"/>
    <property type="match status" value="1"/>
</dbReference>
<dbReference type="CDD" id="cd08504">
    <property type="entry name" value="PBP2_OppA"/>
    <property type="match status" value="1"/>
</dbReference>
<feature type="domain" description="Solute-binding protein family 5" evidence="6">
    <location>
        <begin position="72"/>
        <end position="450"/>
    </location>
</feature>
<dbReference type="Gene3D" id="3.40.190.10">
    <property type="entry name" value="Periplasmic binding protein-like II"/>
    <property type="match status" value="1"/>
</dbReference>
<reference evidence="7 8" key="1">
    <citation type="submission" date="2016-10" db="EMBL/GenBank/DDBJ databases">
        <authorList>
            <person name="de Groot N.N."/>
        </authorList>
    </citation>
    <scope>NUCLEOTIDE SEQUENCE [LARGE SCALE GENOMIC DNA]</scope>
    <source>
        <strain evidence="7 8">CGMCC 1.9157</strain>
    </source>
</reference>
<sequence>MMKNSIAALLLAGVCALPLVATSASAEVVYNRGNSADPETLDQHKTQTVYESHILRDLYEGLLAYSADGKCVAGVAKSWDVSEDGLVYTFHFRDDAKWSNGDPVVAGDFVYSLRRIEDPETAAQYSTIMYPIMNAEKVNKGELPKEELGVKAIDDATLEITLNAPTPYFLGQLCHQSALPVHPASVEKYGEDFSKPGNMVSNGAFTLAEFVPNSHVKAVKNPMFHDAADVKIDAVMYYPTEDRGAALRRFQAGELDSNNDAPVEQVDFMRENLGDQFRVAPYLGTYYYAVNTTEDKLADPKIRRALSMAIDREFIADDIWGGTMLPGYSLVPPGIGNYGEPAYADFKDMDQFDREDAAKAILEEAGYSEDKPLEVEIRYNTSENHKNTAVAIADMWKQIGVKTTLLNTDTKTHYANLREHAPFDFARAGWIGDYSDPQNFLMLVESDSGFNYAQWKNADYDALMDKAAMTVDLDKRAEILFNAEKIFMENQPYLPLLYYSSLSLVSDKLHGWEDNLLNVHPSRWMSKD</sequence>
<evidence type="ECO:0000256" key="1">
    <source>
        <dbReference type="ARBA" id="ARBA00004418"/>
    </source>
</evidence>
<proteinExistence type="inferred from homology"/>
<organism evidence="7 8">
    <name type="scientific">Cohaesibacter marisflavi</name>
    <dbReference type="NCBI Taxonomy" id="655353"/>
    <lineage>
        <taxon>Bacteria</taxon>
        <taxon>Pseudomonadati</taxon>
        <taxon>Pseudomonadota</taxon>
        <taxon>Alphaproteobacteria</taxon>
        <taxon>Hyphomicrobiales</taxon>
        <taxon>Cohaesibacteraceae</taxon>
    </lineage>
</organism>
<evidence type="ECO:0000256" key="5">
    <source>
        <dbReference type="SAM" id="SignalP"/>
    </source>
</evidence>
<evidence type="ECO:0000256" key="3">
    <source>
        <dbReference type="ARBA" id="ARBA00022448"/>
    </source>
</evidence>
<feature type="chain" id="PRO_5011733785" evidence="5">
    <location>
        <begin position="27"/>
        <end position="528"/>
    </location>
</feature>
<keyword evidence="8" id="KW-1185">Reference proteome</keyword>
<dbReference type="GO" id="GO:0015833">
    <property type="term" value="P:peptide transport"/>
    <property type="evidence" value="ECO:0007669"/>
    <property type="project" value="TreeGrafter"/>
</dbReference>
<protein>
    <submittedName>
        <fullName evidence="7">Oligopeptide transport system substrate-binding protein</fullName>
    </submittedName>
</protein>
<comment type="similarity">
    <text evidence="2">Belongs to the bacterial solute-binding protein 5 family.</text>
</comment>
<dbReference type="FunFam" id="3.90.76.10:FF:000001">
    <property type="entry name" value="Oligopeptide ABC transporter substrate-binding protein"/>
    <property type="match status" value="1"/>
</dbReference>
<dbReference type="PIRSF" id="PIRSF002741">
    <property type="entry name" value="MppA"/>
    <property type="match status" value="1"/>
</dbReference>
<name>A0A1I5C4X2_9HYPH</name>
<dbReference type="AlphaFoldDB" id="A0A1I5C4X2"/>
<dbReference type="EMBL" id="FOVR01000002">
    <property type="protein sequence ID" value="SFN82028.1"/>
    <property type="molecule type" value="Genomic_DNA"/>
</dbReference>
<comment type="subcellular location">
    <subcellularLocation>
        <location evidence="1">Periplasm</location>
    </subcellularLocation>
</comment>
<dbReference type="GO" id="GO:0043190">
    <property type="term" value="C:ATP-binding cassette (ABC) transporter complex"/>
    <property type="evidence" value="ECO:0007669"/>
    <property type="project" value="InterPro"/>
</dbReference>
<feature type="signal peptide" evidence="5">
    <location>
        <begin position="1"/>
        <end position="26"/>
    </location>
</feature>
<gene>
    <name evidence="7" type="ORF">SAMN04488056_102117</name>
</gene>
<dbReference type="SUPFAM" id="SSF53850">
    <property type="entry name" value="Periplasmic binding protein-like II"/>
    <property type="match status" value="1"/>
</dbReference>
<dbReference type="OrthoDB" id="9803988at2"/>
<dbReference type="InterPro" id="IPR000914">
    <property type="entry name" value="SBP_5_dom"/>
</dbReference>
<dbReference type="Proteomes" id="UP000199236">
    <property type="component" value="Unassembled WGS sequence"/>
</dbReference>
<dbReference type="InterPro" id="IPR030678">
    <property type="entry name" value="Peptide/Ni-bd"/>
</dbReference>
<accession>A0A1I5C4X2</accession>
<keyword evidence="4 5" id="KW-0732">Signal</keyword>
<evidence type="ECO:0000256" key="4">
    <source>
        <dbReference type="ARBA" id="ARBA00022729"/>
    </source>
</evidence>